<dbReference type="KEGG" id="vg:18565498"/>
<proteinExistence type="predicted"/>
<evidence type="ECO:0000313" key="2">
    <source>
        <dbReference type="Proteomes" id="UP000005885"/>
    </source>
</evidence>
<dbReference type="Proteomes" id="UP000005885">
    <property type="component" value="Segment"/>
</dbReference>
<dbReference type="RefSeq" id="YP_009017495.1">
    <property type="nucleotide sequence ID" value="NC_023733.1"/>
</dbReference>
<dbReference type="EMBL" id="JN699626">
    <property type="protein sequence ID" value="AER25755.1"/>
    <property type="molecule type" value="Genomic_DNA"/>
</dbReference>
<name>G8IDC1_9CAUD</name>
<dbReference type="GeneID" id="18565498"/>
<accession>G8IDC1</accession>
<organism evidence="1 2">
    <name type="scientific">Mycobacterium phage MoMoMixon</name>
    <dbReference type="NCBI Taxonomy" id="1088865"/>
    <lineage>
        <taxon>Viruses</taxon>
        <taxon>Duplodnaviria</taxon>
        <taxon>Heunggongvirae</taxon>
        <taxon>Uroviricota</taxon>
        <taxon>Caudoviricetes</taxon>
        <taxon>Ceeclamvirinae</taxon>
        <taxon>Bixzunavirus</taxon>
        <taxon>Bixzunavirus Bxz1</taxon>
    </lineage>
</organism>
<reference evidence="1 2" key="1">
    <citation type="journal article" date="2012" name="J. Virol.">
        <title>Complete Genome Sequences of 138 Mycobacteriophages.</title>
        <authorList>
            <consortium name="the Science Education Alliance Phage Hunters Advancing Genomics and Evolutionary Science Program"/>
            <consortium name="the KwaZulu-Natal Research Institute for Tuberculosis and HIV Mycobacterial Genetics Course Students"/>
            <consortium name="the Phage Hunters Integrating Research and Education Program"/>
            <person name="Hatfull G.F."/>
        </authorList>
    </citation>
    <scope>NUCLEOTIDE SEQUENCE [LARGE SCALE GENOMIC DNA]</scope>
    <source>
        <strain evidence="1">MoMoMixon</strain>
    </source>
</reference>
<protein>
    <submittedName>
        <fullName evidence="1">Uncharacterized protein</fullName>
    </submittedName>
</protein>
<sequence>MHLRLCHGGDISDRCGNLRRRRRPSKGMALSGRLCSSRSGRLLAGRRGMGAGAPVSEPAKIIAFEIEARLDVTLRVGESDFYKPGASGRLRFNKLPDEQGIKDAYSYLLFNVVDPQIEGALEKVNERLEIQRRKEAGG</sequence>
<evidence type="ECO:0000313" key="1">
    <source>
        <dbReference type="EMBL" id="AER25755.1"/>
    </source>
</evidence>
<gene>
    <name evidence="1" type="primary">191</name>
    <name evidence="1" type="ORF">MOMOMIXON_191</name>
</gene>